<dbReference type="Gene3D" id="3.30.420.610">
    <property type="entry name" value="LOTUS domain-like"/>
    <property type="match status" value="2"/>
</dbReference>
<dbReference type="InterPro" id="IPR002999">
    <property type="entry name" value="Tudor"/>
</dbReference>
<name>A0AAD7ZGP1_DIPPU</name>
<comment type="subcellular location">
    <subcellularLocation>
        <location evidence="1">Cytoplasm</location>
    </subcellularLocation>
</comment>
<evidence type="ECO:0000256" key="4">
    <source>
        <dbReference type="ARBA" id="ARBA00022871"/>
    </source>
</evidence>
<evidence type="ECO:0000259" key="6">
    <source>
        <dbReference type="PROSITE" id="PS51644"/>
    </source>
</evidence>
<dbReference type="InterPro" id="IPR050621">
    <property type="entry name" value="Tudor_domain_containing"/>
</dbReference>
<sequence length="429" mass="49219">SYEYASVISDALRKKLISLMDLHPDGIRCSELAQLYKEMYKVQLNYKEVGFVSIFQMVTNIPDVFYCVRESSEDWTLYDARKPPPEKPVANNISTSRGYNYKSSEPHVPGKIKSNIERLLKVYSSGVWSHDFLNKYQEMFGQTINLKILNFDSLESLLLLLNGELVHMRYAAGKIMVYPCTPQLSSDSSDGPLPHITEDHILELFLPEVIGPKDTIPQQKLPPDIGPDSYLEVLVAEVYTPQRFWIQLRGEHTHRALDKLMNEMQPFYEDLSDYEMPEATIRVDQFCVAPYNEEYHRARIIAVPNLVEVLVSFIDYGTESKVKKSQLRFMHQDFTKLPAQAIKASLANLKPANGATRWPRAAGHRFLELVTDKNLISIVWSADHEKRELEVALVDTTGEEDIHINDTLKREGYAEYKTSGSVRTQPQQR</sequence>
<comment type="caution">
    <text evidence="7">The sequence shown here is derived from an EMBL/GenBank/DDBJ whole genome shotgun (WGS) entry which is preliminary data.</text>
</comment>
<evidence type="ECO:0000256" key="3">
    <source>
        <dbReference type="ARBA" id="ARBA00022737"/>
    </source>
</evidence>
<feature type="domain" description="HTH OST-type" evidence="6">
    <location>
        <begin position="8"/>
        <end position="81"/>
    </location>
</feature>
<evidence type="ECO:0000256" key="1">
    <source>
        <dbReference type="ARBA" id="ARBA00004496"/>
    </source>
</evidence>
<dbReference type="PROSITE" id="PS51644">
    <property type="entry name" value="HTH_OST"/>
    <property type="match status" value="2"/>
</dbReference>
<dbReference type="PANTHER" id="PTHR22948:SF76">
    <property type="entry name" value="FI20010P1-RELATED"/>
    <property type="match status" value="1"/>
</dbReference>
<dbReference type="Gene3D" id="2.30.30.140">
    <property type="match status" value="1"/>
</dbReference>
<protein>
    <recommendedName>
        <fullName evidence="9">Tudor domain-containing protein 7</fullName>
    </recommendedName>
</protein>
<reference evidence="7" key="2">
    <citation type="submission" date="2023-05" db="EMBL/GenBank/DDBJ databases">
        <authorList>
            <person name="Fouks B."/>
        </authorList>
    </citation>
    <scope>NUCLEOTIDE SEQUENCE</scope>
    <source>
        <strain evidence="7">Stay&amp;Tobe</strain>
        <tissue evidence="7">Testes</tissue>
    </source>
</reference>
<dbReference type="InterPro" id="IPR035437">
    <property type="entry name" value="SNase_OB-fold_sf"/>
</dbReference>
<keyword evidence="8" id="KW-1185">Reference proteome</keyword>
<feature type="domain" description="Tudor" evidence="5">
    <location>
        <begin position="280"/>
        <end position="337"/>
    </location>
</feature>
<dbReference type="GO" id="GO:0007283">
    <property type="term" value="P:spermatogenesis"/>
    <property type="evidence" value="ECO:0007669"/>
    <property type="project" value="UniProtKB-KW"/>
</dbReference>
<evidence type="ECO:0000313" key="8">
    <source>
        <dbReference type="Proteomes" id="UP001233999"/>
    </source>
</evidence>
<dbReference type="InterPro" id="IPR025605">
    <property type="entry name" value="OST-HTH/LOTUS_dom"/>
</dbReference>
<feature type="non-terminal residue" evidence="7">
    <location>
        <position position="1"/>
    </location>
</feature>
<dbReference type="EMBL" id="JASPKZ010008355">
    <property type="protein sequence ID" value="KAJ9580218.1"/>
    <property type="molecule type" value="Genomic_DNA"/>
</dbReference>
<dbReference type="Pfam" id="PF12872">
    <property type="entry name" value="OST-HTH"/>
    <property type="match status" value="2"/>
</dbReference>
<keyword evidence="2" id="KW-0963">Cytoplasm</keyword>
<evidence type="ECO:0008006" key="9">
    <source>
        <dbReference type="Google" id="ProtNLM"/>
    </source>
</evidence>
<dbReference type="GO" id="GO:0005737">
    <property type="term" value="C:cytoplasm"/>
    <property type="evidence" value="ECO:0007669"/>
    <property type="project" value="UniProtKB-SubCell"/>
</dbReference>
<dbReference type="Gene3D" id="2.40.50.90">
    <property type="match status" value="1"/>
</dbReference>
<accession>A0AAD7ZGP1</accession>
<keyword evidence="3" id="KW-0677">Repeat</keyword>
<dbReference type="PROSITE" id="PS50304">
    <property type="entry name" value="TUDOR"/>
    <property type="match status" value="1"/>
</dbReference>
<gene>
    <name evidence="7" type="ORF">L9F63_004118</name>
</gene>
<dbReference type="InterPro" id="IPR041966">
    <property type="entry name" value="LOTUS-like"/>
</dbReference>
<reference evidence="7" key="1">
    <citation type="journal article" date="2023" name="IScience">
        <title>Live-bearing cockroach genome reveals convergent evolutionary mechanisms linked to viviparity in insects and beyond.</title>
        <authorList>
            <person name="Fouks B."/>
            <person name="Harrison M.C."/>
            <person name="Mikhailova A.A."/>
            <person name="Marchal E."/>
            <person name="English S."/>
            <person name="Carruthers M."/>
            <person name="Jennings E.C."/>
            <person name="Chiamaka E.L."/>
            <person name="Frigard R.A."/>
            <person name="Pippel M."/>
            <person name="Attardo G.M."/>
            <person name="Benoit J.B."/>
            <person name="Bornberg-Bauer E."/>
            <person name="Tobe S.S."/>
        </authorList>
    </citation>
    <scope>NUCLEOTIDE SEQUENCE</scope>
    <source>
        <strain evidence="7">Stay&amp;Tobe</strain>
    </source>
</reference>
<evidence type="ECO:0000256" key="2">
    <source>
        <dbReference type="ARBA" id="ARBA00022490"/>
    </source>
</evidence>
<evidence type="ECO:0000259" key="5">
    <source>
        <dbReference type="PROSITE" id="PS50304"/>
    </source>
</evidence>
<dbReference type="GO" id="GO:0030154">
    <property type="term" value="P:cell differentiation"/>
    <property type="evidence" value="ECO:0007669"/>
    <property type="project" value="UniProtKB-ARBA"/>
</dbReference>
<evidence type="ECO:0000313" key="7">
    <source>
        <dbReference type="EMBL" id="KAJ9580218.1"/>
    </source>
</evidence>
<keyword evidence="4" id="KW-0744">Spermatogenesis</keyword>
<organism evidence="7 8">
    <name type="scientific">Diploptera punctata</name>
    <name type="common">Pacific beetle cockroach</name>
    <dbReference type="NCBI Taxonomy" id="6984"/>
    <lineage>
        <taxon>Eukaryota</taxon>
        <taxon>Metazoa</taxon>
        <taxon>Ecdysozoa</taxon>
        <taxon>Arthropoda</taxon>
        <taxon>Hexapoda</taxon>
        <taxon>Insecta</taxon>
        <taxon>Pterygota</taxon>
        <taxon>Neoptera</taxon>
        <taxon>Polyneoptera</taxon>
        <taxon>Dictyoptera</taxon>
        <taxon>Blattodea</taxon>
        <taxon>Blaberoidea</taxon>
        <taxon>Blaberidae</taxon>
        <taxon>Diplopterinae</taxon>
        <taxon>Diploptera</taxon>
    </lineage>
</organism>
<dbReference type="SMART" id="SM00333">
    <property type="entry name" value="TUDOR"/>
    <property type="match status" value="1"/>
</dbReference>
<dbReference type="AlphaFoldDB" id="A0AAD7ZGP1"/>
<keyword evidence="4" id="KW-0221">Differentiation</keyword>
<dbReference type="SUPFAM" id="SSF63748">
    <property type="entry name" value="Tudor/PWWP/MBT"/>
    <property type="match status" value="1"/>
</dbReference>
<proteinExistence type="predicted"/>
<feature type="domain" description="HTH OST-type" evidence="6">
    <location>
        <begin position="108"/>
        <end position="181"/>
    </location>
</feature>
<dbReference type="PANTHER" id="PTHR22948">
    <property type="entry name" value="TUDOR DOMAIN CONTAINING PROTEIN"/>
    <property type="match status" value="1"/>
</dbReference>
<feature type="non-terminal residue" evidence="7">
    <location>
        <position position="429"/>
    </location>
</feature>
<dbReference type="Pfam" id="PF00567">
    <property type="entry name" value="TUDOR"/>
    <property type="match status" value="1"/>
</dbReference>
<dbReference type="Proteomes" id="UP001233999">
    <property type="component" value="Unassembled WGS sequence"/>
</dbReference>